<evidence type="ECO:0000313" key="4">
    <source>
        <dbReference type="Proteomes" id="UP000831921"/>
    </source>
</evidence>
<reference evidence="3 4" key="1">
    <citation type="submission" date="2022-05" db="EMBL/GenBank/DDBJ databases">
        <title>S8-45 Sphingomonas ultraviolaceadurans.</title>
        <authorList>
            <person name="Liu Y."/>
        </authorList>
    </citation>
    <scope>NUCLEOTIDE SEQUENCE [LARGE SCALE GENOMIC DNA]</scope>
    <source>
        <strain evidence="3 4">S8-45</strain>
    </source>
</reference>
<dbReference type="InterPro" id="IPR013424">
    <property type="entry name" value="Ice-binding_C"/>
</dbReference>
<organism evidence="3 4">
    <name type="scientific">Sphingomonas glaciei</name>
    <dbReference type="NCBI Taxonomy" id="2938948"/>
    <lineage>
        <taxon>Bacteria</taxon>
        <taxon>Pseudomonadati</taxon>
        <taxon>Pseudomonadota</taxon>
        <taxon>Alphaproteobacteria</taxon>
        <taxon>Sphingomonadales</taxon>
        <taxon>Sphingomonadaceae</taxon>
        <taxon>Sphingomonas</taxon>
    </lineage>
</organism>
<keyword evidence="1" id="KW-0732">Signal</keyword>
<sequence>MKKIGLKGAMLGVPMASLVALATATPASAAVVQCYQVGPNDPACAHTDINVLMTGTGGPSLINSNFNGSGAITGTFTSDETLIMGASGQAVVESTDGILNTLTYSLLNGYTFSTATFNLLGTGDVFFNGLVFGQDAGGNDFTRVISGNGQNFGGITGTEGERFTGFQLSATGLNSFEQLRLAGVQQVTAVPEPATWALMLLGFGAVGFSLRRGRHAAPHLSAMA</sequence>
<evidence type="ECO:0000256" key="1">
    <source>
        <dbReference type="SAM" id="SignalP"/>
    </source>
</evidence>
<dbReference type="Pfam" id="PF07589">
    <property type="entry name" value="PEP-CTERM"/>
    <property type="match status" value="1"/>
</dbReference>
<dbReference type="RefSeq" id="WP_249503379.1">
    <property type="nucleotide sequence ID" value="NZ_CP097253.1"/>
</dbReference>
<protein>
    <submittedName>
        <fullName evidence="3">PEPxxWA-CTERM sorting domain-containing protein</fullName>
    </submittedName>
</protein>
<dbReference type="Proteomes" id="UP000831921">
    <property type="component" value="Chromosome"/>
</dbReference>
<feature type="domain" description="Ice-binding protein C-terminal" evidence="2">
    <location>
        <begin position="189"/>
        <end position="212"/>
    </location>
</feature>
<keyword evidence="4" id="KW-1185">Reference proteome</keyword>
<gene>
    <name evidence="3" type="ORF">M1K48_11715</name>
</gene>
<feature type="chain" id="PRO_5047390509" evidence="1">
    <location>
        <begin position="30"/>
        <end position="224"/>
    </location>
</feature>
<dbReference type="NCBIfam" id="NF035944">
    <property type="entry name" value="PEPxxWA-CTERM"/>
    <property type="match status" value="1"/>
</dbReference>
<evidence type="ECO:0000259" key="2">
    <source>
        <dbReference type="Pfam" id="PF07589"/>
    </source>
</evidence>
<dbReference type="NCBIfam" id="TIGR02595">
    <property type="entry name" value="PEP_CTERM"/>
    <property type="match status" value="1"/>
</dbReference>
<accession>A0ABY5MWT2</accession>
<evidence type="ECO:0000313" key="3">
    <source>
        <dbReference type="EMBL" id="UUR07593.1"/>
    </source>
</evidence>
<name>A0ABY5MWT2_9SPHN</name>
<proteinExistence type="predicted"/>
<dbReference type="EMBL" id="CP097253">
    <property type="protein sequence ID" value="UUR07593.1"/>
    <property type="molecule type" value="Genomic_DNA"/>
</dbReference>
<feature type="signal peptide" evidence="1">
    <location>
        <begin position="1"/>
        <end position="29"/>
    </location>
</feature>